<dbReference type="InterPro" id="IPR005758">
    <property type="entry name" value="UDP-N-AcMur_Ala_ligase_MurC"/>
</dbReference>
<dbReference type="InterPro" id="IPR050061">
    <property type="entry name" value="MurCDEF_pg_biosynth"/>
</dbReference>
<evidence type="ECO:0000313" key="19">
    <source>
        <dbReference type="Proteomes" id="UP000051017"/>
    </source>
</evidence>
<evidence type="ECO:0000256" key="8">
    <source>
        <dbReference type="ARBA" id="ARBA00022840"/>
    </source>
</evidence>
<organism evidence="18 19">
    <name type="scientific">Acidimicrobiia bacterium BACL6 MAG-120924-bin43</name>
    <dbReference type="NCBI Taxonomy" id="1655583"/>
    <lineage>
        <taxon>Bacteria</taxon>
        <taxon>Bacillati</taxon>
        <taxon>Actinomycetota</taxon>
        <taxon>Acidimicrobiia</taxon>
        <taxon>acIV cluster</taxon>
    </lineage>
</organism>
<evidence type="ECO:0000259" key="15">
    <source>
        <dbReference type="Pfam" id="PF01225"/>
    </source>
</evidence>
<evidence type="ECO:0000259" key="17">
    <source>
        <dbReference type="Pfam" id="PF08245"/>
    </source>
</evidence>
<dbReference type="GO" id="GO:0051301">
    <property type="term" value="P:cell division"/>
    <property type="evidence" value="ECO:0007669"/>
    <property type="project" value="UniProtKB-KW"/>
</dbReference>
<keyword evidence="7 14" id="KW-0547">Nucleotide-binding</keyword>
<dbReference type="PANTHER" id="PTHR43445:SF3">
    <property type="entry name" value="UDP-N-ACETYLMURAMATE--L-ALANINE LIGASE"/>
    <property type="match status" value="1"/>
</dbReference>
<keyword evidence="9 14" id="KW-0133">Cell shape</keyword>
<dbReference type="GO" id="GO:0071555">
    <property type="term" value="P:cell wall organization"/>
    <property type="evidence" value="ECO:0007669"/>
    <property type="project" value="UniProtKB-KW"/>
</dbReference>
<comment type="pathway">
    <text evidence="2 14">Cell wall biogenesis; peptidoglycan biosynthesis.</text>
</comment>
<comment type="caution">
    <text evidence="18">The sequence shown here is derived from an EMBL/GenBank/DDBJ whole genome shotgun (WGS) entry which is preliminary data.</text>
</comment>
<dbReference type="Pfam" id="PF01225">
    <property type="entry name" value="Mur_ligase"/>
    <property type="match status" value="1"/>
</dbReference>
<evidence type="ECO:0000256" key="3">
    <source>
        <dbReference type="ARBA" id="ARBA00012211"/>
    </source>
</evidence>
<dbReference type="GO" id="GO:0005524">
    <property type="term" value="F:ATP binding"/>
    <property type="evidence" value="ECO:0007669"/>
    <property type="project" value="UniProtKB-UniRule"/>
</dbReference>
<name>A0A0R2QGV5_9ACTN</name>
<dbReference type="EC" id="6.3.2.8" evidence="3 14"/>
<comment type="similarity">
    <text evidence="14">Belongs to the MurCDEF family.</text>
</comment>
<evidence type="ECO:0000256" key="2">
    <source>
        <dbReference type="ARBA" id="ARBA00004752"/>
    </source>
</evidence>
<evidence type="ECO:0000256" key="7">
    <source>
        <dbReference type="ARBA" id="ARBA00022741"/>
    </source>
</evidence>
<dbReference type="HAMAP" id="MF_00046">
    <property type="entry name" value="MurC"/>
    <property type="match status" value="1"/>
</dbReference>
<dbReference type="InterPro" id="IPR036565">
    <property type="entry name" value="Mur-like_cat_sf"/>
</dbReference>
<dbReference type="GO" id="GO:0005737">
    <property type="term" value="C:cytoplasm"/>
    <property type="evidence" value="ECO:0007669"/>
    <property type="project" value="UniProtKB-SubCell"/>
</dbReference>
<evidence type="ECO:0000256" key="4">
    <source>
        <dbReference type="ARBA" id="ARBA00022490"/>
    </source>
</evidence>
<comment type="catalytic activity">
    <reaction evidence="13 14">
        <text>UDP-N-acetyl-alpha-D-muramate + L-alanine + ATP = UDP-N-acetyl-alpha-D-muramoyl-L-alanine + ADP + phosphate + H(+)</text>
        <dbReference type="Rhea" id="RHEA:23372"/>
        <dbReference type="ChEBI" id="CHEBI:15378"/>
        <dbReference type="ChEBI" id="CHEBI:30616"/>
        <dbReference type="ChEBI" id="CHEBI:43474"/>
        <dbReference type="ChEBI" id="CHEBI:57972"/>
        <dbReference type="ChEBI" id="CHEBI:70757"/>
        <dbReference type="ChEBI" id="CHEBI:83898"/>
        <dbReference type="ChEBI" id="CHEBI:456216"/>
        <dbReference type="EC" id="6.3.2.8"/>
    </reaction>
</comment>
<accession>A0A0R2QGV5</accession>
<evidence type="ECO:0000256" key="12">
    <source>
        <dbReference type="ARBA" id="ARBA00023316"/>
    </source>
</evidence>
<dbReference type="InterPro" id="IPR036615">
    <property type="entry name" value="Mur_ligase_C_dom_sf"/>
</dbReference>
<evidence type="ECO:0000256" key="5">
    <source>
        <dbReference type="ARBA" id="ARBA00022598"/>
    </source>
</evidence>
<keyword evidence="11 14" id="KW-0131">Cell cycle</keyword>
<sequence length="478" mass="50812">MSGSAYFDLSTPRRIHVIGIGGPGMSAIAQVLCEMGHQVSGSDIHESGVLDRLRALGVSIIVGHDATAVHNCDAVTASTAIPPTNIELVAAAKQSVLVLSRAQVLGAICALKQSVAVAGTHGKTTTSAMLMHIMTTARLQPSFVIGGDVHGLGLGAGWRIGQYLVVEADESDSTHLALPLFGSILTNVDVDHLDHFETFDKIVESFEQYVKKIDGPKVLCADDAVCAKIASMYGCRTYGKNINADVRAVNVVLADGGSHFDIEARPSGSTVKHVLVGSVEVPLRGEHNVLNATAALTMAMELGVDFVVAAQALSVFGGVARRFDMRGIDNGVTFVDDYAHLPNEIIAVLRGARDTTDKWNRVVAVFQPNRFNRMSVMSGAYADAFADADVVVVTDIYSSGTTPIPGVTGKLVVDAIKNNHPGKRVEWIARREDLVIFLASTLTNGDLCISMGCGDVAQLPDEVISLRQSDRADEARKR</sequence>
<evidence type="ECO:0000256" key="6">
    <source>
        <dbReference type="ARBA" id="ARBA00022618"/>
    </source>
</evidence>
<keyword evidence="10 14" id="KW-0573">Peptidoglycan synthesis</keyword>
<evidence type="ECO:0000256" key="1">
    <source>
        <dbReference type="ARBA" id="ARBA00004496"/>
    </source>
</evidence>
<evidence type="ECO:0000256" key="10">
    <source>
        <dbReference type="ARBA" id="ARBA00022984"/>
    </source>
</evidence>
<dbReference type="UniPathway" id="UPA00219"/>
<reference evidence="18 19" key="1">
    <citation type="submission" date="2015-10" db="EMBL/GenBank/DDBJ databases">
        <title>Metagenome-Assembled Genomes uncover a global brackish microbiome.</title>
        <authorList>
            <person name="Hugerth L.W."/>
            <person name="Larsson J."/>
            <person name="Alneberg J."/>
            <person name="Lindh M.V."/>
            <person name="Legrand C."/>
            <person name="Pinhassi J."/>
            <person name="Andersson A.F."/>
        </authorList>
    </citation>
    <scope>NUCLEOTIDE SEQUENCE [LARGE SCALE GENOMIC DNA]</scope>
    <source>
        <strain evidence="18">BACL6 MAG-120924-bin43</strain>
    </source>
</reference>
<protein>
    <recommendedName>
        <fullName evidence="3 14">UDP-N-acetylmuramate--L-alanine ligase</fullName>
        <ecNumber evidence="3 14">6.3.2.8</ecNumber>
    </recommendedName>
    <alternativeName>
        <fullName evidence="14">UDP-N-acetylmuramoyl-L-alanine synthetase</fullName>
    </alternativeName>
</protein>
<keyword evidence="5 14" id="KW-0436">Ligase</keyword>
<evidence type="ECO:0000313" key="18">
    <source>
        <dbReference type="EMBL" id="KRO49388.1"/>
    </source>
</evidence>
<dbReference type="Pfam" id="PF08245">
    <property type="entry name" value="Mur_ligase_M"/>
    <property type="match status" value="1"/>
</dbReference>
<evidence type="ECO:0000256" key="11">
    <source>
        <dbReference type="ARBA" id="ARBA00023306"/>
    </source>
</evidence>
<dbReference type="GO" id="GO:0009252">
    <property type="term" value="P:peptidoglycan biosynthetic process"/>
    <property type="evidence" value="ECO:0007669"/>
    <property type="project" value="UniProtKB-UniRule"/>
</dbReference>
<feature type="binding site" evidence="14">
    <location>
        <begin position="119"/>
        <end position="125"/>
    </location>
    <ligand>
        <name>ATP</name>
        <dbReference type="ChEBI" id="CHEBI:30616"/>
    </ligand>
</feature>
<keyword evidence="8 14" id="KW-0067">ATP-binding</keyword>
<evidence type="ECO:0000256" key="13">
    <source>
        <dbReference type="ARBA" id="ARBA00047833"/>
    </source>
</evidence>
<dbReference type="SUPFAM" id="SSF51984">
    <property type="entry name" value="MurCD N-terminal domain"/>
    <property type="match status" value="1"/>
</dbReference>
<dbReference type="Pfam" id="PF02875">
    <property type="entry name" value="Mur_ligase_C"/>
    <property type="match status" value="1"/>
</dbReference>
<dbReference type="InterPro" id="IPR000713">
    <property type="entry name" value="Mur_ligase_N"/>
</dbReference>
<dbReference type="PANTHER" id="PTHR43445">
    <property type="entry name" value="UDP-N-ACETYLMURAMATE--L-ALANINE LIGASE-RELATED"/>
    <property type="match status" value="1"/>
</dbReference>
<evidence type="ECO:0000256" key="9">
    <source>
        <dbReference type="ARBA" id="ARBA00022960"/>
    </source>
</evidence>
<dbReference type="InterPro" id="IPR004101">
    <property type="entry name" value="Mur_ligase_C"/>
</dbReference>
<dbReference type="GO" id="GO:0008763">
    <property type="term" value="F:UDP-N-acetylmuramate-L-alanine ligase activity"/>
    <property type="evidence" value="ECO:0007669"/>
    <property type="project" value="UniProtKB-UniRule"/>
</dbReference>
<feature type="domain" description="Mur ligase N-terminal catalytic" evidence="15">
    <location>
        <begin position="14"/>
        <end position="111"/>
    </location>
</feature>
<dbReference type="SUPFAM" id="SSF53623">
    <property type="entry name" value="MurD-like peptide ligases, catalytic domain"/>
    <property type="match status" value="1"/>
</dbReference>
<keyword evidence="6 14" id="KW-0132">Cell division</keyword>
<dbReference type="SUPFAM" id="SSF53244">
    <property type="entry name" value="MurD-like peptide ligases, peptide-binding domain"/>
    <property type="match status" value="1"/>
</dbReference>
<gene>
    <name evidence="14" type="primary">murC</name>
    <name evidence="18" type="ORF">ABR75_05945</name>
</gene>
<dbReference type="EMBL" id="LIBJ01000014">
    <property type="protein sequence ID" value="KRO49388.1"/>
    <property type="molecule type" value="Genomic_DNA"/>
</dbReference>
<proteinExistence type="inferred from homology"/>
<comment type="function">
    <text evidence="14">Cell wall formation.</text>
</comment>
<keyword evidence="4 14" id="KW-0963">Cytoplasm</keyword>
<dbReference type="Gene3D" id="3.40.1190.10">
    <property type="entry name" value="Mur-like, catalytic domain"/>
    <property type="match status" value="1"/>
</dbReference>
<dbReference type="Gene3D" id="3.90.190.20">
    <property type="entry name" value="Mur ligase, C-terminal domain"/>
    <property type="match status" value="1"/>
</dbReference>
<evidence type="ECO:0000259" key="16">
    <source>
        <dbReference type="Pfam" id="PF02875"/>
    </source>
</evidence>
<dbReference type="Gene3D" id="3.40.50.720">
    <property type="entry name" value="NAD(P)-binding Rossmann-like Domain"/>
    <property type="match status" value="1"/>
</dbReference>
<dbReference type="NCBIfam" id="TIGR01082">
    <property type="entry name" value="murC"/>
    <property type="match status" value="1"/>
</dbReference>
<feature type="domain" description="Mur ligase central" evidence="17">
    <location>
        <begin position="117"/>
        <end position="298"/>
    </location>
</feature>
<dbReference type="Proteomes" id="UP000051017">
    <property type="component" value="Unassembled WGS sequence"/>
</dbReference>
<dbReference type="AlphaFoldDB" id="A0A0R2QGV5"/>
<keyword evidence="12 14" id="KW-0961">Cell wall biogenesis/degradation</keyword>
<feature type="domain" description="Mur ligase C-terminal" evidence="16">
    <location>
        <begin position="321"/>
        <end position="454"/>
    </location>
</feature>
<evidence type="ECO:0000256" key="14">
    <source>
        <dbReference type="HAMAP-Rule" id="MF_00046"/>
    </source>
</evidence>
<dbReference type="InterPro" id="IPR013221">
    <property type="entry name" value="Mur_ligase_cen"/>
</dbReference>
<dbReference type="GO" id="GO:0008360">
    <property type="term" value="P:regulation of cell shape"/>
    <property type="evidence" value="ECO:0007669"/>
    <property type="project" value="UniProtKB-KW"/>
</dbReference>
<comment type="subcellular location">
    <subcellularLocation>
        <location evidence="1 14">Cytoplasm</location>
    </subcellularLocation>
</comment>